<dbReference type="SUPFAM" id="SSF48726">
    <property type="entry name" value="Immunoglobulin"/>
    <property type="match status" value="1"/>
</dbReference>
<dbReference type="Gene3D" id="2.60.40.10">
    <property type="entry name" value="Immunoglobulins"/>
    <property type="match status" value="1"/>
</dbReference>
<dbReference type="InterPro" id="IPR007110">
    <property type="entry name" value="Ig-like_dom"/>
</dbReference>
<dbReference type="InterPro" id="IPR013783">
    <property type="entry name" value="Ig-like_fold"/>
</dbReference>
<feature type="chain" id="PRO_5019338148" description="Ig-like domain-containing protein" evidence="1">
    <location>
        <begin position="18"/>
        <end position="115"/>
    </location>
</feature>
<evidence type="ECO:0000313" key="3">
    <source>
        <dbReference type="Ensembl" id="ENSGAGP00000005667.1"/>
    </source>
</evidence>
<evidence type="ECO:0000259" key="2">
    <source>
        <dbReference type="PROSITE" id="PS50835"/>
    </source>
</evidence>
<name>A0A452GUB7_9SAUR</name>
<dbReference type="AlphaFoldDB" id="A0A452GUB7"/>
<feature type="signal peptide" evidence="1">
    <location>
        <begin position="1"/>
        <end position="17"/>
    </location>
</feature>
<dbReference type="InterPro" id="IPR036179">
    <property type="entry name" value="Ig-like_dom_sf"/>
</dbReference>
<dbReference type="Pfam" id="PF07686">
    <property type="entry name" value="V-set"/>
    <property type="match status" value="1"/>
</dbReference>
<reference evidence="4" key="1">
    <citation type="journal article" date="2017" name="PLoS ONE">
        <title>The Agassiz's desert tortoise genome provides a resource for the conservation of a threatened species.</title>
        <authorList>
            <person name="Tollis M."/>
            <person name="DeNardo D.F."/>
            <person name="Cornelius J.A."/>
            <person name="Dolby G.A."/>
            <person name="Edwards T."/>
            <person name="Henen B.T."/>
            <person name="Karl A.E."/>
            <person name="Murphy R.W."/>
            <person name="Kusumi K."/>
        </authorList>
    </citation>
    <scope>NUCLEOTIDE SEQUENCE [LARGE SCALE GENOMIC DNA]</scope>
</reference>
<accession>A0A452GUB7</accession>
<reference evidence="3" key="2">
    <citation type="submission" date="2025-08" db="UniProtKB">
        <authorList>
            <consortium name="Ensembl"/>
        </authorList>
    </citation>
    <scope>IDENTIFICATION</scope>
</reference>
<evidence type="ECO:0000313" key="4">
    <source>
        <dbReference type="Proteomes" id="UP000291020"/>
    </source>
</evidence>
<dbReference type="SMART" id="SM00409">
    <property type="entry name" value="IG"/>
    <property type="match status" value="1"/>
</dbReference>
<proteinExistence type="predicted"/>
<dbReference type="Ensembl" id="ENSGAGT00000006606.1">
    <property type="protein sequence ID" value="ENSGAGP00000005667.1"/>
    <property type="gene ID" value="ENSGAGG00000004603.1"/>
</dbReference>
<dbReference type="InterPro" id="IPR003599">
    <property type="entry name" value="Ig_sub"/>
</dbReference>
<dbReference type="STRING" id="38772.ENSGAGP00000005667"/>
<dbReference type="PANTHER" id="PTHR23267">
    <property type="entry name" value="IMMUNOGLOBULIN LIGHT CHAIN"/>
    <property type="match status" value="1"/>
</dbReference>
<organism evidence="3 4">
    <name type="scientific">Gopherus agassizii</name>
    <name type="common">Agassiz's desert tortoise</name>
    <dbReference type="NCBI Taxonomy" id="38772"/>
    <lineage>
        <taxon>Eukaryota</taxon>
        <taxon>Metazoa</taxon>
        <taxon>Chordata</taxon>
        <taxon>Craniata</taxon>
        <taxon>Vertebrata</taxon>
        <taxon>Euteleostomi</taxon>
        <taxon>Archelosauria</taxon>
        <taxon>Testudinata</taxon>
        <taxon>Testudines</taxon>
        <taxon>Cryptodira</taxon>
        <taxon>Durocryptodira</taxon>
        <taxon>Testudinoidea</taxon>
        <taxon>Testudinidae</taxon>
        <taxon>Gopherus</taxon>
    </lineage>
</organism>
<sequence>MAWALLLIMLLTYWASSQPTLTQLPADSVSLGNTVKFSCTLSSQRSSYNVGWYQQRDGKAPRFLWSGSSTKGDGVPHRFTVSSSGAICYLTIPNVQPEDEATYSCCVPEGTDVSQ</sequence>
<reference evidence="3" key="3">
    <citation type="submission" date="2025-09" db="UniProtKB">
        <authorList>
            <consortium name="Ensembl"/>
        </authorList>
    </citation>
    <scope>IDENTIFICATION</scope>
</reference>
<dbReference type="PROSITE" id="PS50835">
    <property type="entry name" value="IG_LIKE"/>
    <property type="match status" value="1"/>
</dbReference>
<dbReference type="InterPro" id="IPR050150">
    <property type="entry name" value="IgV_Light_Chain"/>
</dbReference>
<dbReference type="InterPro" id="IPR013106">
    <property type="entry name" value="Ig_V-set"/>
</dbReference>
<keyword evidence="4" id="KW-1185">Reference proteome</keyword>
<keyword evidence="1" id="KW-0732">Signal</keyword>
<dbReference type="SMART" id="SM00406">
    <property type="entry name" value="IGv"/>
    <property type="match status" value="1"/>
</dbReference>
<protein>
    <recommendedName>
        <fullName evidence="2">Ig-like domain-containing protein</fullName>
    </recommendedName>
</protein>
<evidence type="ECO:0000256" key="1">
    <source>
        <dbReference type="SAM" id="SignalP"/>
    </source>
</evidence>
<feature type="domain" description="Ig-like" evidence="2">
    <location>
        <begin position="19"/>
        <end position="115"/>
    </location>
</feature>
<dbReference type="Proteomes" id="UP000291020">
    <property type="component" value="Unassembled WGS sequence"/>
</dbReference>